<feature type="domain" description="RING-type" evidence="6">
    <location>
        <begin position="41"/>
        <end position="89"/>
    </location>
</feature>
<evidence type="ECO:0000256" key="3">
    <source>
        <dbReference type="ARBA" id="ARBA00022833"/>
    </source>
</evidence>
<evidence type="ECO:0000256" key="4">
    <source>
        <dbReference type="PROSITE-ProRule" id="PRU00175"/>
    </source>
</evidence>
<keyword evidence="1" id="KW-0479">Metal-binding</keyword>
<evidence type="ECO:0000256" key="2">
    <source>
        <dbReference type="ARBA" id="ARBA00022771"/>
    </source>
</evidence>
<keyword evidence="2 4" id="KW-0863">Zinc-finger</keyword>
<dbReference type="InterPro" id="IPR017907">
    <property type="entry name" value="Znf_RING_CS"/>
</dbReference>
<keyword evidence="3" id="KW-0862">Zinc</keyword>
<feature type="region of interest" description="Disordered" evidence="5">
    <location>
        <begin position="1"/>
        <end position="30"/>
    </location>
</feature>
<dbReference type="Gene3D" id="2.120.10.30">
    <property type="entry name" value="TolB, C-terminal domain"/>
    <property type="match status" value="1"/>
</dbReference>
<name>A0A6J8EJJ4_MYTCO</name>
<reference evidence="7 8" key="1">
    <citation type="submission" date="2020-06" db="EMBL/GenBank/DDBJ databases">
        <authorList>
            <person name="Li R."/>
            <person name="Bekaert M."/>
        </authorList>
    </citation>
    <scope>NUCLEOTIDE SEQUENCE [LARGE SCALE GENOMIC DNA]</scope>
    <source>
        <strain evidence="8">wild</strain>
    </source>
</reference>
<dbReference type="SUPFAM" id="SSF63825">
    <property type="entry name" value="YWTD domain"/>
    <property type="match status" value="1"/>
</dbReference>
<dbReference type="InterPro" id="IPR047153">
    <property type="entry name" value="TRIM45/56/19-like"/>
</dbReference>
<dbReference type="SMART" id="SM00184">
    <property type="entry name" value="RING"/>
    <property type="match status" value="1"/>
</dbReference>
<evidence type="ECO:0000259" key="6">
    <source>
        <dbReference type="PROSITE" id="PS50089"/>
    </source>
</evidence>
<organism evidence="7 8">
    <name type="scientific">Mytilus coruscus</name>
    <name type="common">Sea mussel</name>
    <dbReference type="NCBI Taxonomy" id="42192"/>
    <lineage>
        <taxon>Eukaryota</taxon>
        <taxon>Metazoa</taxon>
        <taxon>Spiralia</taxon>
        <taxon>Lophotrochozoa</taxon>
        <taxon>Mollusca</taxon>
        <taxon>Bivalvia</taxon>
        <taxon>Autobranchia</taxon>
        <taxon>Pteriomorphia</taxon>
        <taxon>Mytilida</taxon>
        <taxon>Mytiloidea</taxon>
        <taxon>Mytilidae</taxon>
        <taxon>Mytilinae</taxon>
        <taxon>Mytilus</taxon>
    </lineage>
</organism>
<dbReference type="InterPro" id="IPR001841">
    <property type="entry name" value="Znf_RING"/>
</dbReference>
<gene>
    <name evidence="7" type="ORF">MCOR_52910</name>
</gene>
<dbReference type="PANTHER" id="PTHR25462">
    <property type="entry name" value="BONUS, ISOFORM C-RELATED"/>
    <property type="match status" value="1"/>
</dbReference>
<dbReference type="InterPro" id="IPR018957">
    <property type="entry name" value="Znf_C3HC4_RING-type"/>
</dbReference>
<dbReference type="InterPro" id="IPR013083">
    <property type="entry name" value="Znf_RING/FYVE/PHD"/>
</dbReference>
<dbReference type="PROSITE" id="PS00518">
    <property type="entry name" value="ZF_RING_1"/>
    <property type="match status" value="1"/>
</dbReference>
<dbReference type="Proteomes" id="UP000507470">
    <property type="component" value="Unassembled WGS sequence"/>
</dbReference>
<evidence type="ECO:0000313" key="8">
    <source>
        <dbReference type="Proteomes" id="UP000507470"/>
    </source>
</evidence>
<dbReference type="PANTHER" id="PTHR25462:SF296">
    <property type="entry name" value="MEIOTIC P26, ISOFORM F"/>
    <property type="match status" value="1"/>
</dbReference>
<sequence>MDNIPKLNLHGLPSPRGLTPEKRNRTYRKSPRKQVKEEFICPICKDYYKTPKGLPCLHSFCRTCLKGHILTVKRSFPVRGSNFNCPVCRMMIMPPDPIQARRDWVDQFPNNHQIIRLMEKVFPDVKWRPCVPCKARNVNQMAVRTCVSCKEDYCQECSNFHKRFKATKQHMQAEIKYNIHRPIDDMSDDNRSVSDRGQNQFHIEAKFNRRLDLNFAEKSPGNITSIVFVDNDNIVLSDGFDKRLMLYRDSHAEISAVLGKIKCVSILTGETKWEQPANTPRAVALCGNKIFVANIKEEKIQVFSRNGRFIQTLLNRRNKIRRPQAIAVNPDGSKLAVCVSPPDESDYILVYDLVYHGKFVEKEPEKQKSSTCTIS</sequence>
<dbReference type="Gene3D" id="3.30.40.10">
    <property type="entry name" value="Zinc/RING finger domain, C3HC4 (zinc finger)"/>
    <property type="match status" value="1"/>
</dbReference>
<dbReference type="OrthoDB" id="6039740at2759"/>
<evidence type="ECO:0000256" key="1">
    <source>
        <dbReference type="ARBA" id="ARBA00022723"/>
    </source>
</evidence>
<dbReference type="SUPFAM" id="SSF57850">
    <property type="entry name" value="RING/U-box"/>
    <property type="match status" value="1"/>
</dbReference>
<accession>A0A6J8EJJ4</accession>
<dbReference type="CDD" id="cd19757">
    <property type="entry name" value="Bbox1"/>
    <property type="match status" value="1"/>
</dbReference>
<proteinExistence type="predicted"/>
<keyword evidence="8" id="KW-1185">Reference proteome</keyword>
<dbReference type="Pfam" id="PF00097">
    <property type="entry name" value="zf-C3HC4"/>
    <property type="match status" value="1"/>
</dbReference>
<dbReference type="InterPro" id="IPR011042">
    <property type="entry name" value="6-blade_b-propeller_TolB-like"/>
</dbReference>
<dbReference type="EMBL" id="CACVKT020009164">
    <property type="protein sequence ID" value="CAC5420710.1"/>
    <property type="molecule type" value="Genomic_DNA"/>
</dbReference>
<evidence type="ECO:0000256" key="5">
    <source>
        <dbReference type="SAM" id="MobiDB-lite"/>
    </source>
</evidence>
<dbReference type="PROSITE" id="PS50089">
    <property type="entry name" value="ZF_RING_2"/>
    <property type="match status" value="1"/>
</dbReference>
<evidence type="ECO:0000313" key="7">
    <source>
        <dbReference type="EMBL" id="CAC5420710.1"/>
    </source>
</evidence>
<dbReference type="GO" id="GO:0008270">
    <property type="term" value="F:zinc ion binding"/>
    <property type="evidence" value="ECO:0007669"/>
    <property type="project" value="UniProtKB-KW"/>
</dbReference>
<protein>
    <recommendedName>
        <fullName evidence="6">RING-type domain-containing protein</fullName>
    </recommendedName>
</protein>
<dbReference type="AlphaFoldDB" id="A0A6J8EJJ4"/>